<dbReference type="PIRSF" id="PIRSF037081">
    <property type="entry name" value="P-loop_All4644_prd"/>
    <property type="match status" value="1"/>
</dbReference>
<dbReference type="EMBL" id="LT607413">
    <property type="protein sequence ID" value="SCF31415.1"/>
    <property type="molecule type" value="Genomic_DNA"/>
</dbReference>
<dbReference type="SUPFAM" id="SSF52540">
    <property type="entry name" value="P-loop containing nucleoside triphosphate hydrolases"/>
    <property type="match status" value="1"/>
</dbReference>
<dbReference type="InterPro" id="IPR017101">
    <property type="entry name" value="P-loop_ATP/GTP-bd_All4644_prd"/>
</dbReference>
<sequence>MPALVITRGLPGSGKTTYAKRWVAEDPERRFRVNRDDLRAMAHGHRVGVRWQEDAVTTAQKAQVLALLRAGLSVIADDTNLPDASVEEWRRLAEQAEAHLVAVDLRDVPVETCIARDTARGAAGGRLVGGDVIRRIADEGRCRVLDAG</sequence>
<dbReference type="InterPro" id="IPR027417">
    <property type="entry name" value="P-loop_NTPase"/>
</dbReference>
<dbReference type="AlphaFoldDB" id="A0A1C4ZER8"/>
<evidence type="ECO:0000313" key="2">
    <source>
        <dbReference type="Proteomes" id="UP000198253"/>
    </source>
</evidence>
<keyword evidence="2" id="KW-1185">Reference proteome</keyword>
<evidence type="ECO:0000313" key="1">
    <source>
        <dbReference type="EMBL" id="SCF31415.1"/>
    </source>
</evidence>
<proteinExistence type="predicted"/>
<gene>
    <name evidence="1" type="ORF">GA0070618_5147</name>
</gene>
<dbReference type="Pfam" id="PF13671">
    <property type="entry name" value="AAA_33"/>
    <property type="match status" value="1"/>
</dbReference>
<accession>A0A1C4ZER8</accession>
<dbReference type="Gene3D" id="3.40.50.300">
    <property type="entry name" value="P-loop containing nucleotide triphosphate hydrolases"/>
    <property type="match status" value="1"/>
</dbReference>
<dbReference type="InParanoid" id="A0A1C4ZER8"/>
<reference evidence="2" key="1">
    <citation type="submission" date="2016-06" db="EMBL/GenBank/DDBJ databases">
        <authorList>
            <person name="Varghese N."/>
            <person name="Submissions Spin"/>
        </authorList>
    </citation>
    <scope>NUCLEOTIDE SEQUENCE [LARGE SCALE GENOMIC DNA]</scope>
    <source>
        <strain evidence="2">DSM 43816</strain>
    </source>
</reference>
<name>A0A1C4ZER8_MICEC</name>
<dbReference type="Proteomes" id="UP000198253">
    <property type="component" value="Chromosome I"/>
</dbReference>
<protein>
    <submittedName>
        <fullName evidence="1">Predicted kinase</fullName>
    </submittedName>
</protein>
<keyword evidence="1" id="KW-0418">Kinase</keyword>
<organism evidence="1 2">
    <name type="scientific">Micromonospora echinospora</name>
    <name type="common">Micromonospora purpurea</name>
    <dbReference type="NCBI Taxonomy" id="1877"/>
    <lineage>
        <taxon>Bacteria</taxon>
        <taxon>Bacillati</taxon>
        <taxon>Actinomycetota</taxon>
        <taxon>Actinomycetes</taxon>
        <taxon>Micromonosporales</taxon>
        <taxon>Micromonosporaceae</taxon>
        <taxon>Micromonospora</taxon>
    </lineage>
</organism>
<keyword evidence="1" id="KW-0808">Transferase</keyword>
<dbReference type="GO" id="GO:0016301">
    <property type="term" value="F:kinase activity"/>
    <property type="evidence" value="ECO:0007669"/>
    <property type="project" value="UniProtKB-KW"/>
</dbReference>